<comment type="caution">
    <text evidence="8">The sequence shown here is derived from an EMBL/GenBank/DDBJ whole genome shotgun (WGS) entry which is preliminary data.</text>
</comment>
<dbReference type="SUPFAM" id="SSF57997">
    <property type="entry name" value="Tropomyosin"/>
    <property type="match status" value="1"/>
</dbReference>
<protein>
    <submittedName>
        <fullName evidence="8">Cell cycle and apoptosis regulator protein 2</fullName>
    </submittedName>
</protein>
<gene>
    <name evidence="8" type="ORF">HHUSO_G33583</name>
</gene>
<feature type="domain" description="DBC1/CARP1 catalytically inactive NUDIX hydrolase" evidence="7">
    <location>
        <begin position="329"/>
        <end position="450"/>
    </location>
</feature>
<feature type="coiled-coil region" evidence="5">
    <location>
        <begin position="756"/>
        <end position="832"/>
    </location>
</feature>
<accession>A0ABR0Y7D9</accession>
<feature type="region of interest" description="Disordered" evidence="6">
    <location>
        <begin position="100"/>
        <end position="212"/>
    </location>
</feature>
<evidence type="ECO:0000256" key="4">
    <source>
        <dbReference type="ARBA" id="ARBA00023054"/>
    </source>
</evidence>
<feature type="region of interest" description="Disordered" evidence="6">
    <location>
        <begin position="720"/>
        <end position="749"/>
    </location>
</feature>
<evidence type="ECO:0000313" key="9">
    <source>
        <dbReference type="Proteomes" id="UP001369086"/>
    </source>
</evidence>
<evidence type="ECO:0000256" key="3">
    <source>
        <dbReference type="ARBA" id="ARBA00022553"/>
    </source>
</evidence>
<dbReference type="EMBL" id="JAHFZB010000044">
    <property type="protein sequence ID" value="KAK6468378.1"/>
    <property type="molecule type" value="Genomic_DNA"/>
</dbReference>
<dbReference type="PANTHER" id="PTHR14304">
    <property type="entry name" value="CELL DIVISION CYCLE AND APOPTOSIS REGULATOR PROTEIN"/>
    <property type="match status" value="1"/>
</dbReference>
<organism evidence="8 9">
    <name type="scientific">Huso huso</name>
    <name type="common">Beluga</name>
    <name type="synonym">Acipenser huso</name>
    <dbReference type="NCBI Taxonomy" id="61971"/>
    <lineage>
        <taxon>Eukaryota</taxon>
        <taxon>Metazoa</taxon>
        <taxon>Chordata</taxon>
        <taxon>Craniata</taxon>
        <taxon>Vertebrata</taxon>
        <taxon>Euteleostomi</taxon>
        <taxon>Actinopterygii</taxon>
        <taxon>Chondrostei</taxon>
        <taxon>Acipenseriformes</taxon>
        <taxon>Acipenseridae</taxon>
        <taxon>Huso</taxon>
    </lineage>
</organism>
<proteinExistence type="predicted"/>
<evidence type="ECO:0000256" key="2">
    <source>
        <dbReference type="ARBA" id="ARBA00022490"/>
    </source>
</evidence>
<dbReference type="InterPro" id="IPR045353">
    <property type="entry name" value="LAIKA"/>
</dbReference>
<dbReference type="InterPro" id="IPR025224">
    <property type="entry name" value="CCAR1/CCAR2"/>
</dbReference>
<evidence type="ECO:0000259" key="7">
    <source>
        <dbReference type="SMART" id="SM01122"/>
    </source>
</evidence>
<dbReference type="InterPro" id="IPR025223">
    <property type="entry name" value="S1-like_RNA-bd_dom"/>
</dbReference>
<keyword evidence="9" id="KW-1185">Reference proteome</keyword>
<sequence>MDLSQAAPLLQNSQQAGPGHKQRVFTGVVTSMHDYYGLVDEEVLFQLSVVKGRVPLVGEKVLVKAIYNPGQSMKWNAQKVQAVNNQSLLKSLPSLLPAMGQPQKQGILGNKPQPLLQAPLIPPLIPSMQQPPQKPGLLQTPPPPYPPPPPPHQHQHPRQGQFDPRGGGRRRHGDGGRRAGRWDDGGGWCGDRVSQKRRKLRGTQEEPLKKASVQPPRYWPLFSRFSRDSSACDTLEVLRRYPQLALPDDFFDLRLSWVETFPVTRPLTLGFPSPFHVSEARGDPDPAQPADTDPSYSAKVMLLSTPGLEEMYQKCCCLSEEQKEVSAGPVHPTTLIKFLVGLKQEEAVVLGGAWSPSLDGSKPVKDPLVLIRTAVRCTKAQTGLDLSTCSQWFKFAEVRYLRAGLVETTVFFLPDVWHSLPSMSEWEGLLLAHNPGTEISRSPASDQAVEESAAVDSRTPEPLGALPDEPALLVHPREGLPCATLPLSSLLKYRNSPGHNSFEVSLMAELFNEMLQRDFGLRIYRALHSIPGRAPAQPGSQGAAESQDVHMTPVEPQKKDEEEEGVRKEGAEPQRAEERRKMKEEVLEEDYLLLQDNDKDNFGVVQEEGEMNPVLSRLSDPSSTKETDKEPCSSLVLSRDVLLAFVYFDHNFCGFLLDKDLEEIVLSLGLHLSRAQVTELVTKVVSQNACHYQGLAERWEGDTEPRDSKTLAADPKLQGNVSLLPPVSVKGSGRQSQRSGSGGSELVTHNGATVHLGNLLQKLERVESTRVHLEDRIRSLETRLGEAGEQVSVEEAQRKRLASGLEAAQKSLAEALDKLKTEEKRSASYEKLLKESKGNMVSIIEKMQSIVNKTCSVVETGSDASDKV</sequence>
<dbReference type="Pfam" id="PF14444">
    <property type="entry name" value="S1-like"/>
    <property type="match status" value="1"/>
</dbReference>
<evidence type="ECO:0000256" key="6">
    <source>
        <dbReference type="SAM" id="MobiDB-lite"/>
    </source>
</evidence>
<feature type="compositionally biased region" description="Pro residues" evidence="6">
    <location>
        <begin position="140"/>
        <end position="152"/>
    </location>
</feature>
<dbReference type="InterPro" id="IPR025954">
    <property type="entry name" value="DBC1/CARP1_inactive_NUDIX"/>
</dbReference>
<dbReference type="Pfam" id="PF19256">
    <property type="entry name" value="LAIKA"/>
    <property type="match status" value="1"/>
</dbReference>
<keyword evidence="2" id="KW-0963">Cytoplasm</keyword>
<evidence type="ECO:0000256" key="1">
    <source>
        <dbReference type="ARBA" id="ARBA00004496"/>
    </source>
</evidence>
<keyword evidence="3" id="KW-0597">Phosphoprotein</keyword>
<reference evidence="8 9" key="1">
    <citation type="submission" date="2021-05" db="EMBL/GenBank/DDBJ databases">
        <authorList>
            <person name="Zahm M."/>
            <person name="Klopp C."/>
            <person name="Cabau C."/>
            <person name="Kuhl H."/>
            <person name="Suciu R."/>
            <person name="Ciorpac M."/>
            <person name="Holostenco D."/>
            <person name="Gessner J."/>
            <person name="Wuertz S."/>
            <person name="Hohne C."/>
            <person name="Stock M."/>
            <person name="Gislard M."/>
            <person name="Lluch J."/>
            <person name="Milhes M."/>
            <person name="Lampietro C."/>
            <person name="Lopez Roques C."/>
            <person name="Donnadieu C."/>
            <person name="Du K."/>
            <person name="Schartl M."/>
            <person name="Guiguen Y."/>
        </authorList>
    </citation>
    <scope>NUCLEOTIDE SEQUENCE [LARGE SCALE GENOMIC DNA]</scope>
    <source>
        <strain evidence="8">Hh-F2</strain>
        <tissue evidence="8">Blood</tissue>
    </source>
</reference>
<dbReference type="Pfam" id="PF14443">
    <property type="entry name" value="DBC1"/>
    <property type="match status" value="1"/>
</dbReference>
<feature type="compositionally biased region" description="Basic and acidic residues" evidence="6">
    <location>
        <begin position="173"/>
        <end position="184"/>
    </location>
</feature>
<evidence type="ECO:0000313" key="8">
    <source>
        <dbReference type="EMBL" id="KAK6468378.1"/>
    </source>
</evidence>
<comment type="subcellular location">
    <subcellularLocation>
        <location evidence="1">Cytoplasm</location>
    </subcellularLocation>
</comment>
<dbReference type="Proteomes" id="UP001369086">
    <property type="component" value="Unassembled WGS sequence"/>
</dbReference>
<evidence type="ECO:0000256" key="5">
    <source>
        <dbReference type="SAM" id="Coils"/>
    </source>
</evidence>
<name>A0ABR0Y7D9_HUSHU</name>
<feature type="compositionally biased region" description="Basic and acidic residues" evidence="6">
    <location>
        <begin position="556"/>
        <end position="582"/>
    </location>
</feature>
<feature type="region of interest" description="Disordered" evidence="6">
    <location>
        <begin position="533"/>
        <end position="582"/>
    </location>
</feature>
<dbReference type="PANTHER" id="PTHR14304:SF12">
    <property type="entry name" value="CELL CYCLE AND APOPTOSIS REGULATOR PROTEIN 2"/>
    <property type="match status" value="1"/>
</dbReference>
<keyword evidence="4 5" id="KW-0175">Coiled coil</keyword>
<dbReference type="SMART" id="SM01122">
    <property type="entry name" value="DBC1"/>
    <property type="match status" value="1"/>
</dbReference>